<reference evidence="5 6" key="1">
    <citation type="submission" date="2016-10" db="EMBL/GenBank/DDBJ databases">
        <authorList>
            <person name="de Groot N.N."/>
        </authorList>
    </citation>
    <scope>NUCLEOTIDE SEQUENCE [LARGE SCALE GENOMIC DNA]</scope>
    <source>
        <strain evidence="6">L7-484,KACC 16230,DSM 25025</strain>
    </source>
</reference>
<dbReference type="OrthoDB" id="9785699at2"/>
<dbReference type="InterPro" id="IPR040086">
    <property type="entry name" value="MJ0683-like"/>
</dbReference>
<dbReference type="SUPFAM" id="SSF102114">
    <property type="entry name" value="Radical SAM enzymes"/>
    <property type="match status" value="1"/>
</dbReference>
<dbReference type="GO" id="GO:0016829">
    <property type="term" value="F:lyase activity"/>
    <property type="evidence" value="ECO:0007669"/>
    <property type="project" value="UniProtKB-KW"/>
</dbReference>
<evidence type="ECO:0000256" key="1">
    <source>
        <dbReference type="ARBA" id="ARBA00022723"/>
    </source>
</evidence>
<dbReference type="CDD" id="cd01335">
    <property type="entry name" value="Radical_SAM"/>
    <property type="match status" value="1"/>
</dbReference>
<accession>A0A1H0GLA1</accession>
<name>A0A1H0GLA1_9HYPH</name>
<dbReference type="GO" id="GO:0051536">
    <property type="term" value="F:iron-sulfur cluster binding"/>
    <property type="evidence" value="ECO:0007669"/>
    <property type="project" value="UniProtKB-KW"/>
</dbReference>
<protein>
    <submittedName>
        <fullName evidence="5">DNA repair photolyase</fullName>
    </submittedName>
</protein>
<dbReference type="SFLD" id="SFLDG01084">
    <property type="entry name" value="Uncharacterised_Radical_SAM_Su"/>
    <property type="match status" value="1"/>
</dbReference>
<evidence type="ECO:0000259" key="4">
    <source>
        <dbReference type="PROSITE" id="PS51918"/>
    </source>
</evidence>
<evidence type="ECO:0000256" key="3">
    <source>
        <dbReference type="ARBA" id="ARBA00023014"/>
    </source>
</evidence>
<dbReference type="Pfam" id="PF04055">
    <property type="entry name" value="Radical_SAM"/>
    <property type="match status" value="1"/>
</dbReference>
<dbReference type="EMBL" id="FNIT01000003">
    <property type="protein sequence ID" value="SDO07658.1"/>
    <property type="molecule type" value="Genomic_DNA"/>
</dbReference>
<keyword evidence="1" id="KW-0479">Metal-binding</keyword>
<feature type="domain" description="Radical SAM core" evidence="4">
    <location>
        <begin position="87"/>
        <end position="332"/>
    </location>
</feature>
<dbReference type="PROSITE" id="PS51918">
    <property type="entry name" value="RADICAL_SAM"/>
    <property type="match status" value="1"/>
</dbReference>
<keyword evidence="3" id="KW-0411">Iron-sulfur</keyword>
<evidence type="ECO:0000313" key="5">
    <source>
        <dbReference type="EMBL" id="SDO07658.1"/>
    </source>
</evidence>
<proteinExistence type="predicted"/>
<dbReference type="GO" id="GO:0046872">
    <property type="term" value="F:metal ion binding"/>
    <property type="evidence" value="ECO:0007669"/>
    <property type="project" value="UniProtKB-KW"/>
</dbReference>
<gene>
    <name evidence="5" type="ORF">SAMN05192530_103183</name>
</gene>
<dbReference type="SFLD" id="SFLDS00029">
    <property type="entry name" value="Radical_SAM"/>
    <property type="match status" value="1"/>
</dbReference>
<dbReference type="AlphaFoldDB" id="A0A1H0GLA1"/>
<dbReference type="NCBIfam" id="NF033668">
    <property type="entry name" value="rSAM_PA0069"/>
    <property type="match status" value="1"/>
</dbReference>
<dbReference type="InterPro" id="IPR058240">
    <property type="entry name" value="rSAM_sf"/>
</dbReference>
<dbReference type="Gene3D" id="3.80.30.30">
    <property type="match status" value="1"/>
</dbReference>
<evidence type="ECO:0000256" key="2">
    <source>
        <dbReference type="ARBA" id="ARBA00023004"/>
    </source>
</evidence>
<dbReference type="Proteomes" id="UP000198793">
    <property type="component" value="Unassembled WGS sequence"/>
</dbReference>
<evidence type="ECO:0000313" key="6">
    <source>
        <dbReference type="Proteomes" id="UP000198793"/>
    </source>
</evidence>
<keyword evidence="2" id="KW-0408">Iron</keyword>
<keyword evidence="6" id="KW-1185">Reference proteome</keyword>
<organism evidence="5 6">
    <name type="scientific">Aureimonas jatrophae</name>
    <dbReference type="NCBI Taxonomy" id="1166073"/>
    <lineage>
        <taxon>Bacteria</taxon>
        <taxon>Pseudomonadati</taxon>
        <taxon>Pseudomonadota</taxon>
        <taxon>Alphaproteobacteria</taxon>
        <taxon>Hyphomicrobiales</taxon>
        <taxon>Aurantimonadaceae</taxon>
        <taxon>Aureimonas</taxon>
    </lineage>
</organism>
<dbReference type="InterPro" id="IPR007197">
    <property type="entry name" value="rSAM"/>
</dbReference>
<dbReference type="PANTHER" id="PTHR43432:SF3">
    <property type="entry name" value="SLR0285 PROTEIN"/>
    <property type="match status" value="1"/>
</dbReference>
<dbReference type="SMART" id="SM00729">
    <property type="entry name" value="Elp3"/>
    <property type="match status" value="1"/>
</dbReference>
<sequence length="382" mass="42516">MPEFATSLPSVTGSTDLAQRLLSDAGLRVGFERRRGRGAGLNPSGRFEPFSRSAFDDGWNSLEDLPAFRTEVQGESARTIISRNDSPDISFEQSVNPYRGCEHGCVYCFARPTHAYMGLSAGVDFESKLFAKRNAAELLEAEISKPGYQPKALAIGANTDPYQPIEKRERIMREILEVLEAANHPVGIVTKSALVLRDLDILTRMASKGLAKVALSITTLDRTMARLLEPRAATPARRLDTVRQLNEAGVPTMVMTAPIIPGLTDAEIERLLEAAATAGAKEVGYVLLRLPLEVAPLFHDWLQQHYPNRYRHVMALLRSMRDGKDYDAEWGRRMSGKGPYAMQIRRRFEIAAKRLDLNLERTKLRTDLFRAPRGAGVQLALL</sequence>
<dbReference type="PANTHER" id="PTHR43432">
    <property type="entry name" value="SLR0285 PROTEIN"/>
    <property type="match status" value="1"/>
</dbReference>
<dbReference type="InterPro" id="IPR006638">
    <property type="entry name" value="Elp3/MiaA/NifB-like_rSAM"/>
</dbReference>
<keyword evidence="5" id="KW-0456">Lyase</keyword>
<dbReference type="RefSeq" id="WP_090671929.1">
    <property type="nucleotide sequence ID" value="NZ_FNIT01000003.1"/>
</dbReference>